<comment type="caution">
    <text evidence="2">The sequence shown here is derived from an EMBL/GenBank/DDBJ whole genome shotgun (WGS) entry which is preliminary data.</text>
</comment>
<proteinExistence type="predicted"/>
<dbReference type="EMBL" id="JAQIZT010000003">
    <property type="protein sequence ID" value="KAJ7004243.1"/>
    <property type="molecule type" value="Genomic_DNA"/>
</dbReference>
<dbReference type="AlphaFoldDB" id="A0AAD6R8C2"/>
<feature type="region of interest" description="Disordered" evidence="1">
    <location>
        <begin position="1"/>
        <end position="27"/>
    </location>
</feature>
<organism evidence="2 3">
    <name type="scientific">Populus alba x Populus x berolinensis</name>
    <dbReference type="NCBI Taxonomy" id="444605"/>
    <lineage>
        <taxon>Eukaryota</taxon>
        <taxon>Viridiplantae</taxon>
        <taxon>Streptophyta</taxon>
        <taxon>Embryophyta</taxon>
        <taxon>Tracheophyta</taxon>
        <taxon>Spermatophyta</taxon>
        <taxon>Magnoliopsida</taxon>
        <taxon>eudicotyledons</taxon>
        <taxon>Gunneridae</taxon>
        <taxon>Pentapetalae</taxon>
        <taxon>rosids</taxon>
        <taxon>fabids</taxon>
        <taxon>Malpighiales</taxon>
        <taxon>Salicaceae</taxon>
        <taxon>Saliceae</taxon>
        <taxon>Populus</taxon>
    </lineage>
</organism>
<dbReference type="Proteomes" id="UP001164929">
    <property type="component" value="Chromosome 3"/>
</dbReference>
<reference evidence="2" key="1">
    <citation type="journal article" date="2023" name="Mol. Ecol. Resour.">
        <title>Chromosome-level genome assembly of a triploid poplar Populus alba 'Berolinensis'.</title>
        <authorList>
            <person name="Chen S."/>
            <person name="Yu Y."/>
            <person name="Wang X."/>
            <person name="Wang S."/>
            <person name="Zhang T."/>
            <person name="Zhou Y."/>
            <person name="He R."/>
            <person name="Meng N."/>
            <person name="Wang Y."/>
            <person name="Liu W."/>
            <person name="Liu Z."/>
            <person name="Liu J."/>
            <person name="Guo Q."/>
            <person name="Huang H."/>
            <person name="Sederoff R.R."/>
            <person name="Wang G."/>
            <person name="Qu G."/>
            <person name="Chen S."/>
        </authorList>
    </citation>
    <scope>NUCLEOTIDE SEQUENCE</scope>
    <source>
        <strain evidence="2">SC-2020</strain>
    </source>
</reference>
<gene>
    <name evidence="2" type="ORF">NC653_009198</name>
</gene>
<sequence length="27" mass="3189">MRVKTWKPSLESIMETPEGLETERRAL</sequence>
<protein>
    <submittedName>
        <fullName evidence="2">Uncharacterized protein</fullName>
    </submittedName>
</protein>
<keyword evidence="3" id="KW-1185">Reference proteome</keyword>
<name>A0AAD6R8C2_9ROSI</name>
<evidence type="ECO:0000256" key="1">
    <source>
        <dbReference type="SAM" id="MobiDB-lite"/>
    </source>
</evidence>
<accession>A0AAD6R8C2</accession>
<evidence type="ECO:0000313" key="2">
    <source>
        <dbReference type="EMBL" id="KAJ7004243.1"/>
    </source>
</evidence>
<evidence type="ECO:0000313" key="3">
    <source>
        <dbReference type="Proteomes" id="UP001164929"/>
    </source>
</evidence>